<dbReference type="Gene3D" id="2.60.40.10">
    <property type="entry name" value="Immunoglobulins"/>
    <property type="match status" value="1"/>
</dbReference>
<organism evidence="2">
    <name type="scientific">viral metagenome</name>
    <dbReference type="NCBI Taxonomy" id="1070528"/>
    <lineage>
        <taxon>unclassified sequences</taxon>
        <taxon>metagenomes</taxon>
        <taxon>organismal metagenomes</taxon>
    </lineage>
</organism>
<dbReference type="SUPFAM" id="SSF49265">
    <property type="entry name" value="Fibronectin type III"/>
    <property type="match status" value="1"/>
</dbReference>
<protein>
    <submittedName>
        <fullName evidence="2">Putative tail protein</fullName>
    </submittedName>
</protein>
<evidence type="ECO:0000313" key="2">
    <source>
        <dbReference type="EMBL" id="QJA76035.1"/>
    </source>
</evidence>
<dbReference type="InterPro" id="IPR036116">
    <property type="entry name" value="FN3_sf"/>
</dbReference>
<reference evidence="2" key="1">
    <citation type="submission" date="2020-03" db="EMBL/GenBank/DDBJ databases">
        <title>The deep terrestrial virosphere.</title>
        <authorList>
            <person name="Holmfeldt K."/>
            <person name="Nilsson E."/>
            <person name="Simone D."/>
            <person name="Lopez-Fernandez M."/>
            <person name="Wu X."/>
            <person name="de Brujin I."/>
            <person name="Lundin D."/>
            <person name="Andersson A."/>
            <person name="Bertilsson S."/>
            <person name="Dopson M."/>
        </authorList>
    </citation>
    <scope>NUCLEOTIDE SEQUENCE</scope>
    <source>
        <strain evidence="2">MM415A01590</strain>
    </source>
</reference>
<accession>A0A6M3K5F3</accession>
<proteinExistence type="predicted"/>
<dbReference type="InterPro" id="IPR013783">
    <property type="entry name" value="Ig-like_fold"/>
</dbReference>
<feature type="domain" description="Fibronectin type-III" evidence="1">
    <location>
        <begin position="505"/>
        <end position="611"/>
    </location>
</feature>
<dbReference type="AlphaFoldDB" id="A0A6M3K5F3"/>
<dbReference type="Pfam" id="PF13550">
    <property type="entry name" value="Phage-tail_3"/>
    <property type="match status" value="1"/>
</dbReference>
<gene>
    <name evidence="2" type="ORF">MM415A01590_0004</name>
</gene>
<name>A0A6M3K5F3_9ZZZZ</name>
<dbReference type="PROSITE" id="PS50853">
    <property type="entry name" value="FN3"/>
    <property type="match status" value="1"/>
</dbReference>
<dbReference type="InterPro" id="IPR032876">
    <property type="entry name" value="J_dom"/>
</dbReference>
<evidence type="ECO:0000259" key="1">
    <source>
        <dbReference type="PROSITE" id="PS50853"/>
    </source>
</evidence>
<sequence>MGFHPASWFNSPTGLRLAGLGALFIPIPGVNLAVSYWFNRQADKLARYGALEAQAAGASLNIMSNEASVPVIYGQARVGLVLADVQQDSAQVKTIAVVGALCLGSNGGAGIDSVQKVYFDDVLAIDAPTATAAATNYTGVQAPWSDGGAGTVYGTDLWCVYGLHLGADAQTNDTQLDTRFTNWSTTDDARGICYLALLMYYNEAVWTTGRPNVTALVKGQKVYDTRDASTAWSDNPALIIRDFLTSVKYGMGIPTAQVNAASITAAANYCDVLVDIPGGGTQKRYTCNGILDPADGPQTNLARLLSSCRGEIVRIGSEYHLKIRQVTTAETFELTTQNIVGDFEFFRGGIQEAPNRITATFIDPANSYQANDVSFPAAGDANAYLTEDNSYSSQAFIELPFTNDLYRAAQTAQVLLMEGRADIGCALTANREALKLAYGDVVKVTHPTPAWTAKQFFVLAIGILPDGNVRLVLREYESTAYTLEALDAAVTPPNTNLPSSTTCAAPTSLVLTSDGTTAATLQDATVVPRIKVAWTASTDAFLAGYEIRRKVTAEADSTYQIVASPSVSDVQAFVADVVNGVEYSIGVRAVNAIGIRSSWLSDTVTVATTEGVATATVTAYLDGTAFKIRRVGGTAASMSYFAKATEPSLAEVQGGTDTTDATVTAYTFSASGTEWVGVLLYTDAASSVNESGLLTFPLTYQVQTAGVLGEVSGGTSESTYAKGDTLYASAADTLSKLTVGAAHAVLQVATDVPSWQTSLTGLTGHAVYDNGTKSGAWDLDAANGNIQRATINSTHTITLTNFVEGSPIMCILEYAGTYTPTITSADYGDSVPTFSANVAKADWVHIVKIGSVYFASVSTGHANPT</sequence>
<dbReference type="EMBL" id="MT142201">
    <property type="protein sequence ID" value="QJA76035.1"/>
    <property type="molecule type" value="Genomic_DNA"/>
</dbReference>
<dbReference type="CDD" id="cd00063">
    <property type="entry name" value="FN3"/>
    <property type="match status" value="1"/>
</dbReference>
<dbReference type="InterPro" id="IPR003961">
    <property type="entry name" value="FN3_dom"/>
</dbReference>